<evidence type="ECO:0000256" key="5">
    <source>
        <dbReference type="ARBA" id="ARBA00022519"/>
    </source>
</evidence>
<keyword evidence="5" id="KW-0997">Cell inner membrane</keyword>
<evidence type="ECO:0000259" key="10">
    <source>
        <dbReference type="PROSITE" id="PS52015"/>
    </source>
</evidence>
<sequence length="242" mass="26984">MQLKKNPKADLAKQSGLFFAIGFAAISGFTLWGFEAKMQNKDNLSYQYAVNDKAVIEEDPVAIELPTPEMPQQTPPPPVLTQEIEVIENDKPVEEVLIGNTDPSDPTPLAPGSIPVVPDVEEEKIELPFAVIEDKPLFQECKNVSRSEQMSCFKEHLDKHVKNNFRYPQAALDMGIEGRVNVSFRINTDGTITILGVRGTDRILEDEAKRIISSIPKLIPGKQRDKPTAVTFAYPINFKLSH</sequence>
<protein>
    <submittedName>
        <fullName evidence="11">Energy transducer TonB</fullName>
    </submittedName>
</protein>
<dbReference type="InterPro" id="IPR006260">
    <property type="entry name" value="TonB/TolA_C"/>
</dbReference>
<dbReference type="GeneID" id="78163304"/>
<feature type="domain" description="TonB C-terminal" evidence="10">
    <location>
        <begin position="152"/>
        <end position="242"/>
    </location>
</feature>
<evidence type="ECO:0000256" key="6">
    <source>
        <dbReference type="ARBA" id="ARBA00022692"/>
    </source>
</evidence>
<dbReference type="AlphaFoldDB" id="A0A2A3N1Y4"/>
<dbReference type="Proteomes" id="UP000217334">
    <property type="component" value="Chromosome"/>
</dbReference>
<dbReference type="Gene3D" id="3.30.1150.10">
    <property type="match status" value="1"/>
</dbReference>
<evidence type="ECO:0000313" key="11">
    <source>
        <dbReference type="EMBL" id="ATA80441.1"/>
    </source>
</evidence>
<dbReference type="SUPFAM" id="SSF74653">
    <property type="entry name" value="TolA/TonB C-terminal domain"/>
    <property type="match status" value="1"/>
</dbReference>
<keyword evidence="7" id="KW-0653">Protein transport</keyword>
<organism evidence="11 12">
    <name type="scientific">Capnocytophaga sputigena</name>
    <dbReference type="NCBI Taxonomy" id="1019"/>
    <lineage>
        <taxon>Bacteria</taxon>
        <taxon>Pseudomonadati</taxon>
        <taxon>Bacteroidota</taxon>
        <taxon>Flavobacteriia</taxon>
        <taxon>Flavobacteriales</taxon>
        <taxon>Flavobacteriaceae</taxon>
        <taxon>Capnocytophaga</taxon>
    </lineage>
</organism>
<dbReference type="GO" id="GO:0015031">
    <property type="term" value="P:protein transport"/>
    <property type="evidence" value="ECO:0007669"/>
    <property type="project" value="UniProtKB-KW"/>
</dbReference>
<evidence type="ECO:0000256" key="2">
    <source>
        <dbReference type="ARBA" id="ARBA00006555"/>
    </source>
</evidence>
<dbReference type="InterPro" id="IPR037682">
    <property type="entry name" value="TonB_C"/>
</dbReference>
<evidence type="ECO:0000256" key="8">
    <source>
        <dbReference type="ARBA" id="ARBA00022989"/>
    </source>
</evidence>
<keyword evidence="8" id="KW-1133">Transmembrane helix</keyword>
<accession>A0A2A3N1Y4</accession>
<dbReference type="PROSITE" id="PS52015">
    <property type="entry name" value="TONB_CTD"/>
    <property type="match status" value="1"/>
</dbReference>
<dbReference type="InterPro" id="IPR051045">
    <property type="entry name" value="TonB-dependent_transducer"/>
</dbReference>
<proteinExistence type="inferred from homology"/>
<dbReference type="GO" id="GO:0055085">
    <property type="term" value="P:transmembrane transport"/>
    <property type="evidence" value="ECO:0007669"/>
    <property type="project" value="InterPro"/>
</dbReference>
<evidence type="ECO:0000256" key="9">
    <source>
        <dbReference type="ARBA" id="ARBA00023136"/>
    </source>
</evidence>
<dbReference type="GO" id="GO:0098797">
    <property type="term" value="C:plasma membrane protein complex"/>
    <property type="evidence" value="ECO:0007669"/>
    <property type="project" value="TreeGrafter"/>
</dbReference>
<dbReference type="PANTHER" id="PTHR33446:SF2">
    <property type="entry name" value="PROTEIN TONB"/>
    <property type="match status" value="1"/>
</dbReference>
<evidence type="ECO:0000256" key="4">
    <source>
        <dbReference type="ARBA" id="ARBA00022475"/>
    </source>
</evidence>
<evidence type="ECO:0000256" key="7">
    <source>
        <dbReference type="ARBA" id="ARBA00022927"/>
    </source>
</evidence>
<keyword evidence="3" id="KW-0813">Transport</keyword>
<dbReference type="NCBIfam" id="TIGR01352">
    <property type="entry name" value="tonB_Cterm"/>
    <property type="match status" value="1"/>
</dbReference>
<gene>
    <name evidence="11" type="ORF">CGC59_12495</name>
</gene>
<comment type="subcellular location">
    <subcellularLocation>
        <location evidence="1">Cell inner membrane</location>
        <topology evidence="1">Single-pass membrane protein</topology>
        <orientation evidence="1">Periplasmic side</orientation>
    </subcellularLocation>
</comment>
<comment type="similarity">
    <text evidence="2">Belongs to the TonB family.</text>
</comment>
<dbReference type="RefSeq" id="WP_095899198.1">
    <property type="nucleotide sequence ID" value="NZ_CBDEYZ010000108.1"/>
</dbReference>
<evidence type="ECO:0000313" key="12">
    <source>
        <dbReference type="Proteomes" id="UP000217334"/>
    </source>
</evidence>
<name>A0A2A3N1Y4_CAPSP</name>
<reference evidence="12" key="1">
    <citation type="submission" date="2017-06" db="EMBL/GenBank/DDBJ databases">
        <title>Capnocytophaga spp. assemblies.</title>
        <authorList>
            <person name="Gulvik C.A."/>
        </authorList>
    </citation>
    <scope>NUCLEOTIDE SEQUENCE [LARGE SCALE GENOMIC DNA]</scope>
    <source>
        <strain evidence="12">H4486</strain>
    </source>
</reference>
<keyword evidence="4" id="KW-1003">Cell membrane</keyword>
<evidence type="ECO:0000256" key="1">
    <source>
        <dbReference type="ARBA" id="ARBA00004383"/>
    </source>
</evidence>
<dbReference type="EMBL" id="CP022383">
    <property type="protein sequence ID" value="ATA80441.1"/>
    <property type="molecule type" value="Genomic_DNA"/>
</dbReference>
<keyword evidence="6" id="KW-0812">Transmembrane</keyword>
<dbReference type="GO" id="GO:0031992">
    <property type="term" value="F:energy transducer activity"/>
    <property type="evidence" value="ECO:0007669"/>
    <property type="project" value="TreeGrafter"/>
</dbReference>
<evidence type="ECO:0000256" key="3">
    <source>
        <dbReference type="ARBA" id="ARBA00022448"/>
    </source>
</evidence>
<keyword evidence="9" id="KW-0472">Membrane</keyword>
<dbReference type="Pfam" id="PF03544">
    <property type="entry name" value="TonB_C"/>
    <property type="match status" value="1"/>
</dbReference>
<dbReference type="PANTHER" id="PTHR33446">
    <property type="entry name" value="PROTEIN TONB-RELATED"/>
    <property type="match status" value="1"/>
</dbReference>